<proteinExistence type="predicted"/>
<dbReference type="OrthoDB" id="6128388at2759"/>
<dbReference type="Proteomes" id="UP001165740">
    <property type="component" value="Chromosome 5"/>
</dbReference>
<name>A0A9W3ABI8_BIOGL</name>
<dbReference type="GeneID" id="106058952"/>
<reference evidence="3" key="1">
    <citation type="submission" date="2025-08" db="UniProtKB">
        <authorList>
            <consortium name="RefSeq"/>
        </authorList>
    </citation>
    <scope>IDENTIFICATION</scope>
</reference>
<dbReference type="Gene3D" id="1.10.150.50">
    <property type="entry name" value="Transcription Factor, Ets-1"/>
    <property type="match status" value="1"/>
</dbReference>
<evidence type="ECO:0000256" key="1">
    <source>
        <dbReference type="SAM" id="MobiDB-lite"/>
    </source>
</evidence>
<dbReference type="OMA" id="MADWVAD"/>
<gene>
    <name evidence="3" type="primary">LOC106058952</name>
</gene>
<organism evidence="2 3">
    <name type="scientific">Biomphalaria glabrata</name>
    <name type="common">Bloodfluke planorb</name>
    <name type="synonym">Freshwater snail</name>
    <dbReference type="NCBI Taxonomy" id="6526"/>
    <lineage>
        <taxon>Eukaryota</taxon>
        <taxon>Metazoa</taxon>
        <taxon>Spiralia</taxon>
        <taxon>Lophotrochozoa</taxon>
        <taxon>Mollusca</taxon>
        <taxon>Gastropoda</taxon>
        <taxon>Heterobranchia</taxon>
        <taxon>Euthyneura</taxon>
        <taxon>Panpulmonata</taxon>
        <taxon>Hygrophila</taxon>
        <taxon>Lymnaeoidea</taxon>
        <taxon>Planorbidae</taxon>
        <taxon>Biomphalaria</taxon>
    </lineage>
</organism>
<evidence type="ECO:0000313" key="3">
    <source>
        <dbReference type="RefSeq" id="XP_055884657.1"/>
    </source>
</evidence>
<feature type="region of interest" description="Disordered" evidence="1">
    <location>
        <begin position="34"/>
        <end position="78"/>
    </location>
</feature>
<dbReference type="InterPro" id="IPR013761">
    <property type="entry name" value="SAM/pointed_sf"/>
</dbReference>
<dbReference type="AlphaFoldDB" id="A0A9W3ABI8"/>
<dbReference type="RefSeq" id="XP_055884657.1">
    <property type="nucleotide sequence ID" value="XM_056028682.1"/>
</dbReference>
<accession>A0A9W3ABI8</accession>
<feature type="compositionally biased region" description="Low complexity" evidence="1">
    <location>
        <begin position="43"/>
        <end position="54"/>
    </location>
</feature>
<keyword evidence="2" id="KW-1185">Reference proteome</keyword>
<protein>
    <submittedName>
        <fullName evidence="3">Uncharacterized protein LOC106058952 isoform X1</fullName>
    </submittedName>
</protein>
<dbReference type="SUPFAM" id="SSF47769">
    <property type="entry name" value="SAM/Pointed domain"/>
    <property type="match status" value="1"/>
</dbReference>
<sequence>MLCSYNIIESISLRSMAQPDFMYANTVDLDDTEAVSNGHHSRQSSYSSGHSLGSNKENGSLGKQASRAGSELSSDASDSQLILRDGGELLGESRTDLTSGLFTYDNSAMHSETTDQFLPLPQIPGRQPSKAMAPAGSAKAKAAKSPFTAVPTSTIPTEEITIPNDANISNFTVDQVANFLRCFKVDERIVSHLHNKAVDGKRFARFKDSELESLGMKNAAIVFFRDKSNISKHQKKKGQFML</sequence>
<evidence type="ECO:0000313" key="2">
    <source>
        <dbReference type="Proteomes" id="UP001165740"/>
    </source>
</evidence>